<evidence type="ECO:0000256" key="1">
    <source>
        <dbReference type="SAM" id="Phobius"/>
    </source>
</evidence>
<name>A0A9P2MJW7_ECOLX</name>
<keyword evidence="1" id="KW-0812">Transmembrane</keyword>
<feature type="transmembrane region" description="Helical" evidence="1">
    <location>
        <begin position="68"/>
        <end position="90"/>
    </location>
</feature>
<keyword evidence="1" id="KW-0472">Membrane</keyword>
<comment type="caution">
    <text evidence="2">The sequence shown here is derived from an EMBL/GenBank/DDBJ whole genome shotgun (WGS) entry which is preliminary data.</text>
</comment>
<keyword evidence="1" id="KW-1133">Transmembrane helix</keyword>
<dbReference type="Proteomes" id="UP000735456">
    <property type="component" value="Unassembled WGS sequence"/>
</dbReference>
<feature type="transmembrane region" description="Helical" evidence="1">
    <location>
        <begin position="34"/>
        <end position="62"/>
    </location>
</feature>
<reference evidence="2" key="1">
    <citation type="submission" date="2018-06" db="EMBL/GenBank/DDBJ databases">
        <authorList>
            <consortium name="GenomeTrakr network: Whole genome sequencing for foodborne pathogen traceback"/>
        </authorList>
    </citation>
    <scope>NUCLEOTIDE SEQUENCE</scope>
    <source>
        <strain evidence="2">PSU-0700</strain>
    </source>
</reference>
<protein>
    <submittedName>
        <fullName evidence="2">Uncharacterized protein</fullName>
    </submittedName>
</protein>
<gene>
    <name evidence="2" type="ORF">DP913_02500</name>
</gene>
<evidence type="ECO:0000313" key="3">
    <source>
        <dbReference type="Proteomes" id="UP000735456"/>
    </source>
</evidence>
<sequence length="94" mass="10810">MATFLTYLVIIVVLSIVSAFKLSTNEKERWELFLGAFCGIASLFAIVEVISFTVDCLAMFLFDFKPTSSIHVLLIAFWFYCLFVVLNHIFKRTK</sequence>
<dbReference type="AlphaFoldDB" id="A0A9P2MJW7"/>
<dbReference type="EMBL" id="AATQVU010000001">
    <property type="protein sequence ID" value="EFO3163931.1"/>
    <property type="molecule type" value="Genomic_DNA"/>
</dbReference>
<evidence type="ECO:0000313" key="2">
    <source>
        <dbReference type="EMBL" id="EFO3163931.1"/>
    </source>
</evidence>
<accession>A0A9P2MJW7</accession>
<feature type="transmembrane region" description="Helical" evidence="1">
    <location>
        <begin position="6"/>
        <end position="22"/>
    </location>
</feature>
<organism evidence="2 3">
    <name type="scientific">Escherichia coli O8</name>
    <dbReference type="NCBI Taxonomy" id="1010796"/>
    <lineage>
        <taxon>Bacteria</taxon>
        <taxon>Pseudomonadati</taxon>
        <taxon>Pseudomonadota</taxon>
        <taxon>Gammaproteobacteria</taxon>
        <taxon>Enterobacterales</taxon>
        <taxon>Enterobacteriaceae</taxon>
        <taxon>Escherichia</taxon>
    </lineage>
</organism>
<proteinExistence type="predicted"/>